<keyword evidence="7" id="KW-0411">Iron-sulfur</keyword>
<accession>A0A6S8LFU2</accession>
<evidence type="ECO:0000256" key="5">
    <source>
        <dbReference type="ARBA" id="ARBA00022801"/>
    </source>
</evidence>
<keyword evidence="8" id="KW-0234">DNA repair</keyword>
<feature type="region of interest" description="Disordered" evidence="10">
    <location>
        <begin position="259"/>
        <end position="427"/>
    </location>
</feature>
<evidence type="ECO:0000256" key="10">
    <source>
        <dbReference type="SAM" id="MobiDB-lite"/>
    </source>
</evidence>
<evidence type="ECO:0000259" key="11">
    <source>
        <dbReference type="SMART" id="SM00478"/>
    </source>
</evidence>
<dbReference type="Pfam" id="PF00633">
    <property type="entry name" value="HHH"/>
    <property type="match status" value="1"/>
</dbReference>
<dbReference type="InterPro" id="IPR004036">
    <property type="entry name" value="Endonuclease-III-like_CS2"/>
</dbReference>
<evidence type="ECO:0000256" key="9">
    <source>
        <dbReference type="ARBA" id="ARBA00023295"/>
    </source>
</evidence>
<dbReference type="PANTHER" id="PTHR10359">
    <property type="entry name" value="A/G-SPECIFIC ADENINE GLYCOSYLASE/ENDONUCLEASE III"/>
    <property type="match status" value="1"/>
</dbReference>
<dbReference type="GO" id="GO:0003677">
    <property type="term" value="F:DNA binding"/>
    <property type="evidence" value="ECO:0007669"/>
    <property type="project" value="InterPro"/>
</dbReference>
<dbReference type="FunFam" id="1.10.340.30:FF:000001">
    <property type="entry name" value="Endonuclease III"/>
    <property type="match status" value="1"/>
</dbReference>
<dbReference type="InterPro" id="IPR011257">
    <property type="entry name" value="DNA_glycosylase"/>
</dbReference>
<dbReference type="InterPro" id="IPR003265">
    <property type="entry name" value="HhH-GPD_domain"/>
</dbReference>
<dbReference type="GO" id="GO:0046872">
    <property type="term" value="F:metal ion binding"/>
    <property type="evidence" value="ECO:0007669"/>
    <property type="project" value="UniProtKB-KW"/>
</dbReference>
<evidence type="ECO:0000256" key="4">
    <source>
        <dbReference type="ARBA" id="ARBA00022763"/>
    </source>
</evidence>
<keyword evidence="6" id="KW-0408">Iron</keyword>
<dbReference type="GO" id="GO:0051539">
    <property type="term" value="F:4 iron, 4 sulfur cluster binding"/>
    <property type="evidence" value="ECO:0007669"/>
    <property type="project" value="UniProtKB-KW"/>
</dbReference>
<name>A0A6S8LFU2_DUNTE</name>
<organism evidence="13">
    <name type="scientific">Dunaliella tertiolecta</name>
    <name type="common">Green alga</name>
    <dbReference type="NCBI Taxonomy" id="3047"/>
    <lineage>
        <taxon>Eukaryota</taxon>
        <taxon>Viridiplantae</taxon>
        <taxon>Chlorophyta</taxon>
        <taxon>core chlorophytes</taxon>
        <taxon>Chlorophyceae</taxon>
        <taxon>CS clade</taxon>
        <taxon>Chlamydomonadales</taxon>
        <taxon>Dunaliellaceae</taxon>
        <taxon>Dunaliella</taxon>
    </lineage>
</organism>
<evidence type="ECO:0000256" key="7">
    <source>
        <dbReference type="ARBA" id="ARBA00023014"/>
    </source>
</evidence>
<evidence type="ECO:0000256" key="3">
    <source>
        <dbReference type="ARBA" id="ARBA00022723"/>
    </source>
</evidence>
<keyword evidence="9" id="KW-0326">Glycosidase</keyword>
<dbReference type="PROSITE" id="PS01155">
    <property type="entry name" value="ENDONUCLEASE_III_2"/>
    <property type="match status" value="1"/>
</dbReference>
<feature type="compositionally biased region" description="Polar residues" evidence="10">
    <location>
        <begin position="203"/>
        <end position="224"/>
    </location>
</feature>
<dbReference type="InterPro" id="IPR023170">
    <property type="entry name" value="HhH_base_excis_C"/>
</dbReference>
<dbReference type="InterPro" id="IPR000445">
    <property type="entry name" value="HhH_motif"/>
</dbReference>
<sequence>MEELCCACARVCSEVTPELFRRWPTAAVMATAKVPDIEGIIRVLGLAPTKAKNLSAMSKVLVEQHGGEVPDSFEALESLPGIGHKTASVVMSQAFNHVAFPVDTHIHRLAQRWGLSNGHSVEQTEADLKALLPECSWRDAHLQIIYFGREHCPAVGHDPSGCVICSWAAVPPYNKMGSSPARPGQKPPSLSKQFTPTKLAPQQPKQATSTPTTHKQPITSTAAFSSDEAAPQAQPTQKRPGGRQVKRALTIAAMPEQEHLHQAAGAAAAAAAAPDRQSTRQRSSGASQPKNMPATSPEQAQAHPATASHAQPTSQELGSKRQAATALQAQPVPDGSGRRRQASTQGSPKAAAVPQTAPPIEQQPEEQPSTGKQRKRTRSSSSSVPPASPESEPFITNKATPARRGRGTRGSGTGASAAVDQPEVPNS</sequence>
<dbReference type="Gene3D" id="1.10.340.30">
    <property type="entry name" value="Hypothetical protein, domain 2"/>
    <property type="match status" value="1"/>
</dbReference>
<feature type="compositionally biased region" description="Low complexity" evidence="10">
    <location>
        <begin position="379"/>
        <end position="393"/>
    </location>
</feature>
<feature type="compositionally biased region" description="Polar residues" evidence="10">
    <location>
        <begin position="308"/>
        <end position="317"/>
    </location>
</feature>
<evidence type="ECO:0000313" key="12">
    <source>
        <dbReference type="EMBL" id="CAE0498514.1"/>
    </source>
</evidence>
<evidence type="ECO:0000256" key="8">
    <source>
        <dbReference type="ARBA" id="ARBA00023204"/>
    </source>
</evidence>
<dbReference type="SMART" id="SM00478">
    <property type="entry name" value="ENDO3c"/>
    <property type="match status" value="1"/>
</dbReference>
<feature type="compositionally biased region" description="Low complexity" evidence="10">
    <location>
        <begin position="354"/>
        <end position="368"/>
    </location>
</feature>
<keyword evidence="2" id="KW-0004">4Fe-4S</keyword>
<keyword evidence="3" id="KW-0479">Metal-binding</keyword>
<dbReference type="Gene3D" id="1.10.1670.10">
    <property type="entry name" value="Helix-hairpin-Helix base-excision DNA repair enzymes (C-terminal)"/>
    <property type="match status" value="1"/>
</dbReference>
<dbReference type="PANTHER" id="PTHR10359:SF18">
    <property type="entry name" value="ENDONUCLEASE III"/>
    <property type="match status" value="1"/>
</dbReference>
<dbReference type="AlphaFoldDB" id="A0A6S8LFU2"/>
<comment type="similarity">
    <text evidence="1">Belongs to the Nth/MutY family.</text>
</comment>
<dbReference type="Pfam" id="PF00730">
    <property type="entry name" value="HhH-GPD"/>
    <property type="match status" value="1"/>
</dbReference>
<dbReference type="CDD" id="cd00056">
    <property type="entry name" value="ENDO3c"/>
    <property type="match status" value="1"/>
</dbReference>
<keyword evidence="5" id="KW-0378">Hydrolase</keyword>
<dbReference type="GO" id="GO:0000703">
    <property type="term" value="F:oxidized pyrimidine nucleobase lesion DNA N-glycosylase activity"/>
    <property type="evidence" value="ECO:0007669"/>
    <property type="project" value="UniProtKB-ARBA"/>
</dbReference>
<keyword evidence="4" id="KW-0227">DNA damage</keyword>
<feature type="compositionally biased region" description="Polar residues" evidence="10">
    <location>
        <begin position="280"/>
        <end position="299"/>
    </location>
</feature>
<gene>
    <name evidence="12" type="ORF">DTER00134_LOCUS13587</name>
    <name evidence="13" type="ORF">DTER00134_LOCUS13588</name>
</gene>
<evidence type="ECO:0000256" key="6">
    <source>
        <dbReference type="ARBA" id="ARBA00023004"/>
    </source>
</evidence>
<protein>
    <recommendedName>
        <fullName evidence="11">HhH-GPD domain-containing protein</fullName>
    </recommendedName>
</protein>
<feature type="domain" description="HhH-GPD" evidence="11">
    <location>
        <begin position="9"/>
        <end position="150"/>
    </location>
</feature>
<evidence type="ECO:0000256" key="2">
    <source>
        <dbReference type="ARBA" id="ARBA00022485"/>
    </source>
</evidence>
<proteinExistence type="inferred from homology"/>
<dbReference type="GO" id="GO:0006285">
    <property type="term" value="P:base-excision repair, AP site formation"/>
    <property type="evidence" value="ECO:0007669"/>
    <property type="project" value="TreeGrafter"/>
</dbReference>
<dbReference type="SUPFAM" id="SSF48150">
    <property type="entry name" value="DNA-glycosylase"/>
    <property type="match status" value="1"/>
</dbReference>
<evidence type="ECO:0000256" key="1">
    <source>
        <dbReference type="ARBA" id="ARBA00008343"/>
    </source>
</evidence>
<feature type="region of interest" description="Disordered" evidence="10">
    <location>
        <begin position="176"/>
        <end position="244"/>
    </location>
</feature>
<evidence type="ECO:0000313" key="13">
    <source>
        <dbReference type="EMBL" id="CAE0498515.1"/>
    </source>
</evidence>
<dbReference type="EMBL" id="HBIP01022696">
    <property type="protein sequence ID" value="CAE0498514.1"/>
    <property type="molecule type" value="Transcribed_RNA"/>
</dbReference>
<feature type="compositionally biased region" description="Low complexity" evidence="10">
    <location>
        <begin position="263"/>
        <end position="273"/>
    </location>
</feature>
<dbReference type="EMBL" id="HBIP01022698">
    <property type="protein sequence ID" value="CAE0498515.1"/>
    <property type="molecule type" value="Transcribed_RNA"/>
</dbReference>
<reference evidence="13" key="1">
    <citation type="submission" date="2021-01" db="EMBL/GenBank/DDBJ databases">
        <authorList>
            <person name="Corre E."/>
            <person name="Pelletier E."/>
            <person name="Niang G."/>
            <person name="Scheremetjew M."/>
            <person name="Finn R."/>
            <person name="Kale V."/>
            <person name="Holt S."/>
            <person name="Cochrane G."/>
            <person name="Meng A."/>
            <person name="Brown T."/>
            <person name="Cohen L."/>
        </authorList>
    </citation>
    <scope>NUCLEOTIDE SEQUENCE</scope>
    <source>
        <strain evidence="13">CCMP1320</strain>
    </source>
</reference>